<gene>
    <name evidence="7" type="ORF">FUA24_11655</name>
</gene>
<organism evidence="7 8">
    <name type="scientific">Seonamhaeicola marinus</name>
    <dbReference type="NCBI Taxonomy" id="1912246"/>
    <lineage>
        <taxon>Bacteria</taxon>
        <taxon>Pseudomonadati</taxon>
        <taxon>Bacteroidota</taxon>
        <taxon>Flavobacteriia</taxon>
        <taxon>Flavobacteriales</taxon>
        <taxon>Flavobacteriaceae</taxon>
    </lineage>
</organism>
<keyword evidence="4" id="KW-0804">Transcription</keyword>
<dbReference type="Pfam" id="PF04542">
    <property type="entry name" value="Sigma70_r2"/>
    <property type="match status" value="1"/>
</dbReference>
<name>A0A5D0HRX2_9FLAO</name>
<dbReference type="InterPro" id="IPR013325">
    <property type="entry name" value="RNA_pol_sigma_r2"/>
</dbReference>
<evidence type="ECO:0000313" key="7">
    <source>
        <dbReference type="EMBL" id="TYA73995.1"/>
    </source>
</evidence>
<dbReference type="InterPro" id="IPR013249">
    <property type="entry name" value="RNA_pol_sigma70_r4_t2"/>
</dbReference>
<reference evidence="7 8" key="1">
    <citation type="submission" date="2019-08" db="EMBL/GenBank/DDBJ databases">
        <title>Seonamhaeicola sediminis sp. nov., isolated from marine sediment.</title>
        <authorList>
            <person name="Cao W.R."/>
        </authorList>
    </citation>
    <scope>NUCLEOTIDE SEQUENCE [LARGE SCALE GENOMIC DNA]</scope>
    <source>
        <strain evidence="7 8">B011</strain>
    </source>
</reference>
<feature type="domain" description="RNA polymerase sigma factor 70 region 4 type 2" evidence="6">
    <location>
        <begin position="122"/>
        <end position="174"/>
    </location>
</feature>
<keyword evidence="2" id="KW-0805">Transcription regulation</keyword>
<dbReference type="GO" id="GO:0006352">
    <property type="term" value="P:DNA-templated transcription initiation"/>
    <property type="evidence" value="ECO:0007669"/>
    <property type="project" value="InterPro"/>
</dbReference>
<sequence length="188" mass="22265">MPLEKNQNKLLLLQLSEDNTKVFGKLFDLYWEEMFIKAKTILGHETVAKDIVQETWIKIWEKRKTSQIEDFEAYIFTALRNNCYKYFRDRKFSVNQLNVIDTLHLATEPEIKKHYDLDHTLNQILEAMNGLPLRSKQVFELSRFKHYSNDEIAKELGISKRSVENQISLAIKSLRHSFTVLLIFLLTL</sequence>
<evidence type="ECO:0000256" key="3">
    <source>
        <dbReference type="ARBA" id="ARBA00023082"/>
    </source>
</evidence>
<dbReference type="PANTHER" id="PTHR43133">
    <property type="entry name" value="RNA POLYMERASE ECF-TYPE SIGMA FACTO"/>
    <property type="match status" value="1"/>
</dbReference>
<dbReference type="GO" id="GO:0003677">
    <property type="term" value="F:DNA binding"/>
    <property type="evidence" value="ECO:0007669"/>
    <property type="project" value="InterPro"/>
</dbReference>
<dbReference type="NCBIfam" id="TIGR02937">
    <property type="entry name" value="sigma70-ECF"/>
    <property type="match status" value="1"/>
</dbReference>
<evidence type="ECO:0000259" key="6">
    <source>
        <dbReference type="Pfam" id="PF08281"/>
    </source>
</evidence>
<dbReference type="InterPro" id="IPR014284">
    <property type="entry name" value="RNA_pol_sigma-70_dom"/>
</dbReference>
<keyword evidence="3" id="KW-0731">Sigma factor</keyword>
<dbReference type="SUPFAM" id="SSF88659">
    <property type="entry name" value="Sigma3 and sigma4 domains of RNA polymerase sigma factors"/>
    <property type="match status" value="1"/>
</dbReference>
<dbReference type="InterPro" id="IPR013324">
    <property type="entry name" value="RNA_pol_sigma_r3/r4-like"/>
</dbReference>
<dbReference type="Gene3D" id="1.10.10.10">
    <property type="entry name" value="Winged helix-like DNA-binding domain superfamily/Winged helix DNA-binding domain"/>
    <property type="match status" value="1"/>
</dbReference>
<feature type="domain" description="RNA polymerase sigma-70 region 2" evidence="5">
    <location>
        <begin position="38"/>
        <end position="91"/>
    </location>
</feature>
<dbReference type="InterPro" id="IPR036388">
    <property type="entry name" value="WH-like_DNA-bd_sf"/>
</dbReference>
<dbReference type="EMBL" id="VSDQ01000679">
    <property type="protein sequence ID" value="TYA73995.1"/>
    <property type="molecule type" value="Genomic_DNA"/>
</dbReference>
<evidence type="ECO:0000259" key="5">
    <source>
        <dbReference type="Pfam" id="PF04542"/>
    </source>
</evidence>
<dbReference type="Gene3D" id="1.10.1740.10">
    <property type="match status" value="1"/>
</dbReference>
<evidence type="ECO:0000256" key="4">
    <source>
        <dbReference type="ARBA" id="ARBA00023163"/>
    </source>
</evidence>
<proteinExistence type="inferred from homology"/>
<evidence type="ECO:0000313" key="8">
    <source>
        <dbReference type="Proteomes" id="UP000323930"/>
    </source>
</evidence>
<dbReference type="InterPro" id="IPR039425">
    <property type="entry name" value="RNA_pol_sigma-70-like"/>
</dbReference>
<evidence type="ECO:0000256" key="1">
    <source>
        <dbReference type="ARBA" id="ARBA00010641"/>
    </source>
</evidence>
<comment type="similarity">
    <text evidence="1">Belongs to the sigma-70 factor family. ECF subfamily.</text>
</comment>
<dbReference type="InterPro" id="IPR007627">
    <property type="entry name" value="RNA_pol_sigma70_r2"/>
</dbReference>
<accession>A0A5D0HRX2</accession>
<dbReference type="GO" id="GO:0016987">
    <property type="term" value="F:sigma factor activity"/>
    <property type="evidence" value="ECO:0007669"/>
    <property type="project" value="UniProtKB-KW"/>
</dbReference>
<evidence type="ECO:0000256" key="2">
    <source>
        <dbReference type="ARBA" id="ARBA00023015"/>
    </source>
</evidence>
<dbReference type="OrthoDB" id="665981at2"/>
<dbReference type="CDD" id="cd06171">
    <property type="entry name" value="Sigma70_r4"/>
    <property type="match status" value="1"/>
</dbReference>
<dbReference type="Pfam" id="PF08281">
    <property type="entry name" value="Sigma70_r4_2"/>
    <property type="match status" value="1"/>
</dbReference>
<keyword evidence="8" id="KW-1185">Reference proteome</keyword>
<dbReference type="Proteomes" id="UP000323930">
    <property type="component" value="Unassembled WGS sequence"/>
</dbReference>
<dbReference type="SUPFAM" id="SSF88946">
    <property type="entry name" value="Sigma2 domain of RNA polymerase sigma factors"/>
    <property type="match status" value="1"/>
</dbReference>
<comment type="caution">
    <text evidence="7">The sequence shown here is derived from an EMBL/GenBank/DDBJ whole genome shotgun (WGS) entry which is preliminary data.</text>
</comment>
<dbReference type="PANTHER" id="PTHR43133:SF46">
    <property type="entry name" value="RNA POLYMERASE SIGMA-70 FACTOR ECF SUBFAMILY"/>
    <property type="match status" value="1"/>
</dbReference>
<dbReference type="AlphaFoldDB" id="A0A5D0HRX2"/>
<protein>
    <submittedName>
        <fullName evidence="7">Sigma-70 family RNA polymerase sigma factor</fullName>
    </submittedName>
</protein>
<dbReference type="RefSeq" id="WP_148542458.1">
    <property type="nucleotide sequence ID" value="NZ_VSDQ01000679.1"/>
</dbReference>